<dbReference type="KEGG" id="malv:MALV_13680"/>
<dbReference type="Pfam" id="PF14361">
    <property type="entry name" value="RsbRD_N"/>
    <property type="match status" value="1"/>
</dbReference>
<accession>A0A6N4UQU7</accession>
<dbReference type="Pfam" id="PF13556">
    <property type="entry name" value="HTH_30"/>
    <property type="match status" value="1"/>
</dbReference>
<dbReference type="InterPro" id="IPR051448">
    <property type="entry name" value="CdaR-like_regulators"/>
</dbReference>
<reference evidence="6 7" key="1">
    <citation type="journal article" date="2019" name="Emerg. Microbes Infect.">
        <title>Comprehensive subspecies identification of 175 nontuberculous mycobacteria species based on 7547 genomic profiles.</title>
        <authorList>
            <person name="Matsumoto Y."/>
            <person name="Kinjo T."/>
            <person name="Motooka D."/>
            <person name="Nabeya D."/>
            <person name="Jung N."/>
            <person name="Uechi K."/>
            <person name="Horii T."/>
            <person name="Iida T."/>
            <person name="Fujita J."/>
            <person name="Nakamura S."/>
        </authorList>
    </citation>
    <scope>NUCLEOTIDE SEQUENCE [LARGE SCALE GENOMIC DNA]</scope>
    <source>
        <strain evidence="6 7">JCM 12272</strain>
    </source>
</reference>
<keyword evidence="7" id="KW-1185">Reference proteome</keyword>
<evidence type="ECO:0000256" key="1">
    <source>
        <dbReference type="ARBA" id="ARBA00006754"/>
    </source>
</evidence>
<protein>
    <submittedName>
        <fullName evidence="6">ABC transporter substrate-binding protein</fullName>
    </submittedName>
</protein>
<name>A0A6N4UQU7_9MYCO</name>
<dbReference type="RefSeq" id="WP_163662253.1">
    <property type="nucleotide sequence ID" value="NZ_AP022565.1"/>
</dbReference>
<evidence type="ECO:0000256" key="2">
    <source>
        <dbReference type="SAM" id="MobiDB-lite"/>
    </source>
</evidence>
<dbReference type="InterPro" id="IPR025736">
    <property type="entry name" value="PucR_C-HTH_dom"/>
</dbReference>
<dbReference type="Pfam" id="PF17853">
    <property type="entry name" value="GGDEF_2"/>
    <property type="match status" value="1"/>
</dbReference>
<organism evidence="6 7">
    <name type="scientific">Mycolicibacterium alvei</name>
    <dbReference type="NCBI Taxonomy" id="67081"/>
    <lineage>
        <taxon>Bacteria</taxon>
        <taxon>Bacillati</taxon>
        <taxon>Actinomycetota</taxon>
        <taxon>Actinomycetes</taxon>
        <taxon>Mycobacteriales</taxon>
        <taxon>Mycobacteriaceae</taxon>
        <taxon>Mycolicibacterium</taxon>
    </lineage>
</organism>
<dbReference type="PANTHER" id="PTHR33744:SF1">
    <property type="entry name" value="DNA-BINDING TRANSCRIPTIONAL ACTIVATOR ADER"/>
    <property type="match status" value="1"/>
</dbReference>
<dbReference type="Proteomes" id="UP000466906">
    <property type="component" value="Chromosome"/>
</dbReference>
<feature type="domain" description="PucR C-terminal helix-turn-helix" evidence="3">
    <location>
        <begin position="345"/>
        <end position="400"/>
    </location>
</feature>
<dbReference type="EMBL" id="AP022565">
    <property type="protein sequence ID" value="BBX26243.1"/>
    <property type="molecule type" value="Genomic_DNA"/>
</dbReference>
<feature type="region of interest" description="Disordered" evidence="2">
    <location>
        <begin position="412"/>
        <end position="432"/>
    </location>
</feature>
<comment type="similarity">
    <text evidence="1">Belongs to the CdaR family.</text>
</comment>
<feature type="domain" description="CdaR GGDEF-like" evidence="5">
    <location>
        <begin position="181"/>
        <end position="295"/>
    </location>
</feature>
<proteinExistence type="inferred from homology"/>
<evidence type="ECO:0000313" key="6">
    <source>
        <dbReference type="EMBL" id="BBX26243.1"/>
    </source>
</evidence>
<dbReference type="Gene3D" id="1.10.10.2840">
    <property type="entry name" value="PucR C-terminal helix-turn-helix domain"/>
    <property type="match status" value="1"/>
</dbReference>
<gene>
    <name evidence="6" type="ORF">MALV_13680</name>
</gene>
<evidence type="ECO:0000259" key="3">
    <source>
        <dbReference type="Pfam" id="PF13556"/>
    </source>
</evidence>
<sequence length="432" mass="47471">MASQLTANEAIVACAHDLAAQLDDVAAQLSEQLAGSVPEFFDDDDLAREAEASAYGNVSAMLAVFRAEAVAEHVPIRPEVIAFASTVARRQLPLELLIQSYRVGQTLFSRLWLDVLAERLSDQQVFIEALHRSFDELNVYLDRVVAQLVSDYERERDRWLRGAAARRTALVERLLRGDRIPIDHAGRQLDHDLRAAQTALVAWTPSHGEVEQQLGALESCLTALLSAAGVSRMLMLPAGTCAMWAWVAGDLDTGRLAESSRALPHPDVLIAVGQTVHGLDAFRISHEQALAARRVASRMPAPARLTPHADVATVALMAGDMEESRRFVSRVLGELAARTAAAEQLRETLWVFLQEGGNTRRASERLFMHRNTVLYRLQRIEAVLGHPLDERRLDVEVALLLTTTFGDEILPADFSSAPRPGTEAAHPETPAD</sequence>
<dbReference type="PANTHER" id="PTHR33744">
    <property type="entry name" value="CARBOHYDRATE DIACID REGULATOR"/>
    <property type="match status" value="1"/>
</dbReference>
<evidence type="ECO:0000313" key="7">
    <source>
        <dbReference type="Proteomes" id="UP000466906"/>
    </source>
</evidence>
<feature type="domain" description="RsbT co-antagonist protein RsbRD N-terminal" evidence="4">
    <location>
        <begin position="23"/>
        <end position="167"/>
    </location>
</feature>
<dbReference type="InterPro" id="IPR042070">
    <property type="entry name" value="PucR_C-HTH_sf"/>
</dbReference>
<dbReference type="AlphaFoldDB" id="A0A6N4UQU7"/>
<dbReference type="InterPro" id="IPR025751">
    <property type="entry name" value="RsbRD_N_dom"/>
</dbReference>
<dbReference type="InterPro" id="IPR041522">
    <property type="entry name" value="CdaR_GGDEF"/>
</dbReference>
<evidence type="ECO:0000259" key="5">
    <source>
        <dbReference type="Pfam" id="PF17853"/>
    </source>
</evidence>
<evidence type="ECO:0000259" key="4">
    <source>
        <dbReference type="Pfam" id="PF14361"/>
    </source>
</evidence>